<sequence>MVLLYGNLLHLGQNVGFPEEMVLFAVAQINLGATVLRQQHLFADLHRQRHMFAGLRVAGTGPNRNDRAFQHLGLGLLRDDDATLRLGEGFGALDQHAVQQGQ</sequence>
<proteinExistence type="predicted"/>
<reference evidence="2" key="1">
    <citation type="submission" date="2014-01" db="EMBL/GenBank/DDBJ databases">
        <title>The Genome Sequence of Anopheles melas CM1001059_A (V2).</title>
        <authorList>
            <consortium name="The Broad Institute Genomics Platform"/>
            <person name="Neafsey D.E."/>
            <person name="Besansky N."/>
            <person name="Howell P."/>
            <person name="Walton C."/>
            <person name="Young S.K."/>
            <person name="Zeng Q."/>
            <person name="Gargeya S."/>
            <person name="Fitzgerald M."/>
            <person name="Haas B."/>
            <person name="Abouelleil A."/>
            <person name="Allen A.W."/>
            <person name="Alvarado L."/>
            <person name="Arachchi H.M."/>
            <person name="Berlin A.M."/>
            <person name="Chapman S.B."/>
            <person name="Gainer-Dewar J."/>
            <person name="Goldberg J."/>
            <person name="Griggs A."/>
            <person name="Gujja S."/>
            <person name="Hansen M."/>
            <person name="Howarth C."/>
            <person name="Imamovic A."/>
            <person name="Ireland A."/>
            <person name="Larimer J."/>
            <person name="McCowan C."/>
            <person name="Murphy C."/>
            <person name="Pearson M."/>
            <person name="Poon T.W."/>
            <person name="Priest M."/>
            <person name="Roberts A."/>
            <person name="Saif S."/>
            <person name="Shea T."/>
            <person name="Sisk P."/>
            <person name="Sykes S."/>
            <person name="Wortman J."/>
            <person name="Nusbaum C."/>
            <person name="Birren B."/>
        </authorList>
    </citation>
    <scope>NUCLEOTIDE SEQUENCE [LARGE SCALE GENOMIC DNA]</scope>
    <source>
        <strain evidence="2">CM1001059</strain>
    </source>
</reference>
<dbReference type="EnsemblMetazoa" id="AMEC007872-RA">
    <property type="protein sequence ID" value="AMEC007872-PA"/>
    <property type="gene ID" value="AMEC007872"/>
</dbReference>
<evidence type="ECO:0000313" key="2">
    <source>
        <dbReference type="Proteomes" id="UP000075902"/>
    </source>
</evidence>
<accession>A0A182TT59</accession>
<dbReference type="Proteomes" id="UP000075902">
    <property type="component" value="Unassembled WGS sequence"/>
</dbReference>
<protein>
    <submittedName>
        <fullName evidence="1">Uncharacterized protein</fullName>
    </submittedName>
</protein>
<organism evidence="1 2">
    <name type="scientific">Anopheles melas</name>
    <dbReference type="NCBI Taxonomy" id="34690"/>
    <lineage>
        <taxon>Eukaryota</taxon>
        <taxon>Metazoa</taxon>
        <taxon>Ecdysozoa</taxon>
        <taxon>Arthropoda</taxon>
        <taxon>Hexapoda</taxon>
        <taxon>Insecta</taxon>
        <taxon>Pterygota</taxon>
        <taxon>Neoptera</taxon>
        <taxon>Endopterygota</taxon>
        <taxon>Diptera</taxon>
        <taxon>Nematocera</taxon>
        <taxon>Culicoidea</taxon>
        <taxon>Culicidae</taxon>
        <taxon>Anophelinae</taxon>
        <taxon>Anopheles</taxon>
    </lineage>
</organism>
<reference evidence="1" key="2">
    <citation type="submission" date="2020-05" db="UniProtKB">
        <authorList>
            <consortium name="EnsemblMetazoa"/>
        </authorList>
    </citation>
    <scope>IDENTIFICATION</scope>
    <source>
        <strain evidence="1">CM1001059</strain>
    </source>
</reference>
<evidence type="ECO:0000313" key="1">
    <source>
        <dbReference type="EnsemblMetazoa" id="AMEC007872-PA"/>
    </source>
</evidence>
<dbReference type="AlphaFoldDB" id="A0A182TT59"/>
<dbReference type="VEuPathDB" id="VectorBase:AMEC007872"/>
<name>A0A182TT59_9DIPT</name>
<keyword evidence="2" id="KW-1185">Reference proteome</keyword>